<comment type="caution">
    <text evidence="1">The sequence shown here is derived from an EMBL/GenBank/DDBJ whole genome shotgun (WGS) entry which is preliminary data.</text>
</comment>
<dbReference type="Gene3D" id="3.30.250.20">
    <property type="entry name" value="L1 transposable element, C-terminal domain"/>
    <property type="match status" value="1"/>
</dbReference>
<organism evidence="1 2">
    <name type="scientific">Pleurodeles waltl</name>
    <name type="common">Iberian ribbed newt</name>
    <dbReference type="NCBI Taxonomy" id="8319"/>
    <lineage>
        <taxon>Eukaryota</taxon>
        <taxon>Metazoa</taxon>
        <taxon>Chordata</taxon>
        <taxon>Craniata</taxon>
        <taxon>Vertebrata</taxon>
        <taxon>Euteleostomi</taxon>
        <taxon>Amphibia</taxon>
        <taxon>Batrachia</taxon>
        <taxon>Caudata</taxon>
        <taxon>Salamandroidea</taxon>
        <taxon>Salamandridae</taxon>
        <taxon>Pleurodelinae</taxon>
        <taxon>Pleurodeles</taxon>
    </lineage>
</organism>
<dbReference type="Proteomes" id="UP001066276">
    <property type="component" value="Chromosome 12"/>
</dbReference>
<proteinExistence type="predicted"/>
<dbReference type="EMBL" id="JANPWB010000016">
    <property type="protein sequence ID" value="KAJ1085067.1"/>
    <property type="molecule type" value="Genomic_DNA"/>
</dbReference>
<accession>A0AAV7L3R7</accession>
<dbReference type="AlphaFoldDB" id="A0AAV7L3R7"/>
<sequence>MIARVLNYRDRDVVLRLAREKGVIQYQRNATAFFPDFTLALQQARKEFALAKKKLQNLRISYTMMYPVKLCIEYRGKTKILTTPQAAHAYIKTLASPRRDHASPEAEDPGD</sequence>
<evidence type="ECO:0000313" key="2">
    <source>
        <dbReference type="Proteomes" id="UP001066276"/>
    </source>
</evidence>
<evidence type="ECO:0000313" key="1">
    <source>
        <dbReference type="EMBL" id="KAJ1085067.1"/>
    </source>
</evidence>
<protein>
    <submittedName>
        <fullName evidence="1">Uncharacterized protein</fullName>
    </submittedName>
</protein>
<dbReference type="InterPro" id="IPR042566">
    <property type="entry name" value="L1_C"/>
</dbReference>
<gene>
    <name evidence="1" type="ORF">NDU88_005200</name>
</gene>
<name>A0AAV7L3R7_PLEWA</name>
<dbReference type="PANTHER" id="PTHR11505">
    <property type="entry name" value="L1 TRANSPOSABLE ELEMENT-RELATED"/>
    <property type="match status" value="1"/>
</dbReference>
<reference evidence="1" key="1">
    <citation type="journal article" date="2022" name="bioRxiv">
        <title>Sequencing and chromosome-scale assembly of the giantPleurodeles waltlgenome.</title>
        <authorList>
            <person name="Brown T."/>
            <person name="Elewa A."/>
            <person name="Iarovenko S."/>
            <person name="Subramanian E."/>
            <person name="Araus A.J."/>
            <person name="Petzold A."/>
            <person name="Susuki M."/>
            <person name="Suzuki K.-i.T."/>
            <person name="Hayashi T."/>
            <person name="Toyoda A."/>
            <person name="Oliveira C."/>
            <person name="Osipova E."/>
            <person name="Leigh N.D."/>
            <person name="Simon A."/>
            <person name="Yun M.H."/>
        </authorList>
    </citation>
    <scope>NUCLEOTIDE SEQUENCE</scope>
    <source>
        <strain evidence="1">20211129_DDA</strain>
        <tissue evidence="1">Liver</tissue>
    </source>
</reference>
<keyword evidence="2" id="KW-1185">Reference proteome</keyword>
<dbReference type="InterPro" id="IPR004244">
    <property type="entry name" value="Transposase_22"/>
</dbReference>